<evidence type="ECO:0000313" key="5">
    <source>
        <dbReference type="Proteomes" id="UP000807825"/>
    </source>
</evidence>
<dbReference type="InterPro" id="IPR028081">
    <property type="entry name" value="Leu-bd"/>
</dbReference>
<dbReference type="SUPFAM" id="SSF53822">
    <property type="entry name" value="Periplasmic binding protein-like I"/>
    <property type="match status" value="1"/>
</dbReference>
<proteinExistence type="inferred from homology"/>
<dbReference type="Pfam" id="PF13458">
    <property type="entry name" value="Peripla_BP_6"/>
    <property type="match status" value="1"/>
</dbReference>
<dbReference type="InterPro" id="IPR051010">
    <property type="entry name" value="BCAA_transport"/>
</dbReference>
<comment type="caution">
    <text evidence="4">The sequence shown here is derived from an EMBL/GenBank/DDBJ whole genome shotgun (WGS) entry which is preliminary data.</text>
</comment>
<dbReference type="EMBL" id="JACRDE010000534">
    <property type="protein sequence ID" value="MBI5251867.1"/>
    <property type="molecule type" value="Genomic_DNA"/>
</dbReference>
<comment type="similarity">
    <text evidence="1">Belongs to the leucine-binding protein family.</text>
</comment>
<evidence type="ECO:0000256" key="2">
    <source>
        <dbReference type="ARBA" id="ARBA00022729"/>
    </source>
</evidence>
<feature type="domain" description="Leucine-binding protein" evidence="3">
    <location>
        <begin position="20"/>
        <end position="123"/>
    </location>
</feature>
<dbReference type="Proteomes" id="UP000807825">
    <property type="component" value="Unassembled WGS sequence"/>
</dbReference>
<dbReference type="PANTHER" id="PTHR30483">
    <property type="entry name" value="LEUCINE-SPECIFIC-BINDING PROTEIN"/>
    <property type="match status" value="1"/>
</dbReference>
<organism evidence="4 5">
    <name type="scientific">Desulfomonile tiedjei</name>
    <dbReference type="NCBI Taxonomy" id="2358"/>
    <lineage>
        <taxon>Bacteria</taxon>
        <taxon>Pseudomonadati</taxon>
        <taxon>Thermodesulfobacteriota</taxon>
        <taxon>Desulfomonilia</taxon>
        <taxon>Desulfomonilales</taxon>
        <taxon>Desulfomonilaceae</taxon>
        <taxon>Desulfomonile</taxon>
    </lineage>
</organism>
<protein>
    <submittedName>
        <fullName evidence="4">ABC transporter substrate-binding protein</fullName>
    </submittedName>
</protein>
<evidence type="ECO:0000259" key="3">
    <source>
        <dbReference type="Pfam" id="PF13458"/>
    </source>
</evidence>
<accession>A0A9D6V5F8</accession>
<reference evidence="4" key="1">
    <citation type="submission" date="2020-07" db="EMBL/GenBank/DDBJ databases">
        <title>Huge and variable diversity of episymbiotic CPR bacteria and DPANN archaea in groundwater ecosystems.</title>
        <authorList>
            <person name="He C.Y."/>
            <person name="Keren R."/>
            <person name="Whittaker M."/>
            <person name="Farag I.F."/>
            <person name="Doudna J."/>
            <person name="Cate J.H.D."/>
            <person name="Banfield J.F."/>
        </authorList>
    </citation>
    <scope>NUCLEOTIDE SEQUENCE</scope>
    <source>
        <strain evidence="4">NC_groundwater_1664_Pr3_B-0.1um_52_9</strain>
    </source>
</reference>
<feature type="non-terminal residue" evidence="4">
    <location>
        <position position="125"/>
    </location>
</feature>
<evidence type="ECO:0000313" key="4">
    <source>
        <dbReference type="EMBL" id="MBI5251867.1"/>
    </source>
</evidence>
<gene>
    <name evidence="4" type="ORF">HY912_20440</name>
</gene>
<keyword evidence="2" id="KW-0732">Signal</keyword>
<sequence>MLVVFAAGCWPVLAADPGEPIRVGALYNLTGQMSSIDLPGYRGVELAVDLINAGGGLLGGRKVELFCIDTRSDPEGVAEQAHRILEKNPIAGIGYGDTTYVTAAVPVFAKKDVLFITSGATDPDL</sequence>
<name>A0A9D6V5F8_9BACT</name>
<dbReference type="Gene3D" id="3.40.50.2300">
    <property type="match status" value="1"/>
</dbReference>
<dbReference type="InterPro" id="IPR028082">
    <property type="entry name" value="Peripla_BP_I"/>
</dbReference>
<evidence type="ECO:0000256" key="1">
    <source>
        <dbReference type="ARBA" id="ARBA00010062"/>
    </source>
</evidence>
<dbReference type="PANTHER" id="PTHR30483:SF6">
    <property type="entry name" value="PERIPLASMIC BINDING PROTEIN OF ABC TRANSPORTER FOR NATURAL AMINO ACIDS"/>
    <property type="match status" value="1"/>
</dbReference>
<dbReference type="AlphaFoldDB" id="A0A9D6V5F8"/>